<protein>
    <submittedName>
        <fullName evidence="3">CBS domain-containing protein</fullName>
    </submittedName>
</protein>
<dbReference type="SUPFAM" id="SSF54631">
    <property type="entry name" value="CBS-domain pair"/>
    <property type="match status" value="1"/>
</dbReference>
<dbReference type="InterPro" id="IPR000644">
    <property type="entry name" value="CBS_dom"/>
</dbReference>
<dbReference type="CDD" id="cd02205">
    <property type="entry name" value="CBS_pair_SF"/>
    <property type="match status" value="1"/>
</dbReference>
<dbReference type="Pfam" id="PF00571">
    <property type="entry name" value="CBS"/>
    <property type="match status" value="1"/>
</dbReference>
<comment type="caution">
    <text evidence="3">The sequence shown here is derived from an EMBL/GenBank/DDBJ whole genome shotgun (WGS) entry which is preliminary data.</text>
</comment>
<proteinExistence type="predicted"/>
<reference evidence="3 4" key="1">
    <citation type="journal article" date="2005" name="Int. J. Syst. Evol. Microbiol.">
        <title>Halobacillus yeomjeoni sp. nov., isolated from a marine solar saltern in Korea.</title>
        <authorList>
            <person name="Yoon J.H."/>
            <person name="Kang S.J."/>
            <person name="Lee C.H."/>
            <person name="Oh H.W."/>
            <person name="Oh T.K."/>
        </authorList>
    </citation>
    <scope>NUCLEOTIDE SEQUENCE [LARGE SCALE GENOMIC DNA]</scope>
    <source>
        <strain evidence="3 4">KCTC 3957</strain>
    </source>
</reference>
<evidence type="ECO:0000313" key="4">
    <source>
        <dbReference type="Proteomes" id="UP000614490"/>
    </source>
</evidence>
<dbReference type="EMBL" id="JADZSC010000001">
    <property type="protein sequence ID" value="MBH0229617.1"/>
    <property type="molecule type" value="Genomic_DNA"/>
</dbReference>
<dbReference type="AlphaFoldDB" id="A0A931MUE6"/>
<name>A0A931MUE6_9BACI</name>
<dbReference type="PROSITE" id="PS51371">
    <property type="entry name" value="CBS"/>
    <property type="match status" value="1"/>
</dbReference>
<evidence type="ECO:0000256" key="1">
    <source>
        <dbReference type="PROSITE-ProRule" id="PRU00703"/>
    </source>
</evidence>
<gene>
    <name evidence="3" type="ORF">H0267_05250</name>
</gene>
<evidence type="ECO:0000313" key="3">
    <source>
        <dbReference type="EMBL" id="MBH0229617.1"/>
    </source>
</evidence>
<organism evidence="3 4">
    <name type="scientific">Halobacillus yeomjeoni</name>
    <dbReference type="NCBI Taxonomy" id="311194"/>
    <lineage>
        <taxon>Bacteria</taxon>
        <taxon>Bacillati</taxon>
        <taxon>Bacillota</taxon>
        <taxon>Bacilli</taxon>
        <taxon>Bacillales</taxon>
        <taxon>Bacillaceae</taxon>
        <taxon>Halobacillus</taxon>
    </lineage>
</organism>
<keyword evidence="1" id="KW-0129">CBS domain</keyword>
<dbReference type="InterPro" id="IPR046342">
    <property type="entry name" value="CBS_dom_sf"/>
</dbReference>
<evidence type="ECO:0000259" key="2">
    <source>
        <dbReference type="PROSITE" id="PS51371"/>
    </source>
</evidence>
<feature type="domain" description="CBS" evidence="2">
    <location>
        <begin position="7"/>
        <end position="66"/>
    </location>
</feature>
<dbReference type="Proteomes" id="UP000614490">
    <property type="component" value="Unassembled WGS sequence"/>
</dbReference>
<accession>A0A931MUE6</accession>
<dbReference type="Gene3D" id="3.10.580.10">
    <property type="entry name" value="CBS-domain"/>
    <property type="match status" value="1"/>
</dbReference>
<keyword evidence="4" id="KW-1185">Reference proteome</keyword>
<dbReference type="RefSeq" id="WP_197316217.1">
    <property type="nucleotide sequence ID" value="NZ_JADZSC010000001.1"/>
</dbReference>
<sequence>MFVKGIMKPAHKSYKAQKGEVLKDILEVLEENDIEAMPVVDNGIFVGMVSKGIIYRAFFKSENSDKDAFLNETTAGDVCEHPDYYIHDEEVFERTLPLFKGFPVLAVTDSNRKFQGLVTRFDVIEQFQSAFGTKKKGVRIAFTSEESAGRIERLGNIIKSHHENVISLATFDETDKLARRIVLKVEKNDNIKQFTKKLEKEGFRILSVKEV</sequence>